<dbReference type="EMBL" id="QGKX02001290">
    <property type="protein sequence ID" value="KAF3539925.1"/>
    <property type="molecule type" value="Genomic_DNA"/>
</dbReference>
<dbReference type="Proteomes" id="UP000712600">
    <property type="component" value="Unassembled WGS sequence"/>
</dbReference>
<proteinExistence type="predicted"/>
<gene>
    <name evidence="1" type="ORF">F2Q69_00025361</name>
</gene>
<evidence type="ECO:0000313" key="2">
    <source>
        <dbReference type="Proteomes" id="UP000712600"/>
    </source>
</evidence>
<reference evidence="1" key="1">
    <citation type="submission" date="2019-12" db="EMBL/GenBank/DDBJ databases">
        <title>Genome sequencing and annotation of Brassica cretica.</title>
        <authorList>
            <person name="Studholme D.J."/>
            <person name="Sarris P."/>
        </authorList>
    </citation>
    <scope>NUCLEOTIDE SEQUENCE</scope>
    <source>
        <strain evidence="1">PFS-109/04</strain>
        <tissue evidence="1">Leaf</tissue>
    </source>
</reference>
<sequence length="113" mass="12462">MEAVIEMVENHLMVAEVMVTEMELTKVIAQDRDAYGGAARGGGSHGGGSFMVMVLTEPVKKKDPKMEVNHQPEGMEEMAIEKVAVEKLMAKVELMEVVISPSTTRQVNVYLLR</sequence>
<protein>
    <submittedName>
        <fullName evidence="1">Uncharacterized protein</fullName>
    </submittedName>
</protein>
<dbReference type="AlphaFoldDB" id="A0A8S9Q847"/>
<comment type="caution">
    <text evidence="1">The sequence shown here is derived from an EMBL/GenBank/DDBJ whole genome shotgun (WGS) entry which is preliminary data.</text>
</comment>
<organism evidence="1 2">
    <name type="scientific">Brassica cretica</name>
    <name type="common">Mustard</name>
    <dbReference type="NCBI Taxonomy" id="69181"/>
    <lineage>
        <taxon>Eukaryota</taxon>
        <taxon>Viridiplantae</taxon>
        <taxon>Streptophyta</taxon>
        <taxon>Embryophyta</taxon>
        <taxon>Tracheophyta</taxon>
        <taxon>Spermatophyta</taxon>
        <taxon>Magnoliopsida</taxon>
        <taxon>eudicotyledons</taxon>
        <taxon>Gunneridae</taxon>
        <taxon>Pentapetalae</taxon>
        <taxon>rosids</taxon>
        <taxon>malvids</taxon>
        <taxon>Brassicales</taxon>
        <taxon>Brassicaceae</taxon>
        <taxon>Brassiceae</taxon>
        <taxon>Brassica</taxon>
    </lineage>
</organism>
<accession>A0A8S9Q847</accession>
<evidence type="ECO:0000313" key="1">
    <source>
        <dbReference type="EMBL" id="KAF3539925.1"/>
    </source>
</evidence>
<name>A0A8S9Q847_BRACR</name>